<dbReference type="InterPro" id="IPR051654">
    <property type="entry name" value="Meroterpenoid_MTases"/>
</dbReference>
<dbReference type="Gene3D" id="3.40.50.150">
    <property type="entry name" value="Vaccinia Virus protein VP39"/>
    <property type="match status" value="1"/>
</dbReference>
<dbReference type="PANTHER" id="PTHR35897:SF1">
    <property type="entry name" value="METHYLTRANSFERASE AUSD"/>
    <property type="match status" value="1"/>
</dbReference>
<gene>
    <name evidence="5" type="ORF">FIBRA_04098</name>
</gene>
<evidence type="ECO:0000256" key="3">
    <source>
        <dbReference type="ARBA" id="ARBA00022691"/>
    </source>
</evidence>
<proteinExistence type="inferred from homology"/>
<name>J4HWC5_9APHY</name>
<keyword evidence="2" id="KW-0808">Transferase</keyword>
<dbReference type="InParanoid" id="J4HWC5"/>
<dbReference type="PANTHER" id="PTHR35897">
    <property type="entry name" value="METHYLTRANSFERASE AUSD"/>
    <property type="match status" value="1"/>
</dbReference>
<evidence type="ECO:0000313" key="6">
    <source>
        <dbReference type="Proteomes" id="UP000006352"/>
    </source>
</evidence>
<comment type="similarity">
    <text evidence="4">Belongs to the class I-like SAM-binding methyltransferase superfamily.</text>
</comment>
<dbReference type="STRING" id="599839.J4HWC5"/>
<dbReference type="HOGENOM" id="CLU_051542_1_1_1"/>
<dbReference type="GeneID" id="24096933"/>
<dbReference type="EMBL" id="HE797059">
    <property type="protein sequence ID" value="CCM02022.1"/>
    <property type="molecule type" value="Genomic_DNA"/>
</dbReference>
<organism evidence="5 6">
    <name type="scientific">Fibroporia radiculosa</name>
    <dbReference type="NCBI Taxonomy" id="599839"/>
    <lineage>
        <taxon>Eukaryota</taxon>
        <taxon>Fungi</taxon>
        <taxon>Dikarya</taxon>
        <taxon>Basidiomycota</taxon>
        <taxon>Agaricomycotina</taxon>
        <taxon>Agaricomycetes</taxon>
        <taxon>Polyporales</taxon>
        <taxon>Fibroporiaceae</taxon>
        <taxon>Fibroporia</taxon>
    </lineage>
</organism>
<reference evidence="5 6" key="1">
    <citation type="journal article" date="2012" name="Appl. Environ. Microbiol.">
        <title>Short-read sequencing for genomic analysis of the brown rot fungus Fibroporia radiculosa.</title>
        <authorList>
            <person name="Tang J.D."/>
            <person name="Perkins A.D."/>
            <person name="Sonstegard T.S."/>
            <person name="Schroeder S.G."/>
            <person name="Burgess S.C."/>
            <person name="Diehl S.V."/>
        </authorList>
    </citation>
    <scope>NUCLEOTIDE SEQUENCE [LARGE SCALE GENOMIC DNA]</scope>
    <source>
        <strain evidence="5 6">TFFH 294</strain>
    </source>
</reference>
<accession>J4HWC5</accession>
<evidence type="ECO:0000256" key="2">
    <source>
        <dbReference type="ARBA" id="ARBA00022679"/>
    </source>
</evidence>
<evidence type="ECO:0000313" key="5">
    <source>
        <dbReference type="EMBL" id="CCM02022.1"/>
    </source>
</evidence>
<dbReference type="AlphaFoldDB" id="J4HWC5"/>
<dbReference type="GO" id="GO:0016740">
    <property type="term" value="F:transferase activity"/>
    <property type="evidence" value="ECO:0007669"/>
    <property type="project" value="UniProtKB-KW"/>
</dbReference>
<dbReference type="RefSeq" id="XP_012181305.1">
    <property type="nucleotide sequence ID" value="XM_012325915.1"/>
</dbReference>
<evidence type="ECO:0000256" key="4">
    <source>
        <dbReference type="ARBA" id="ARBA00038314"/>
    </source>
</evidence>
<evidence type="ECO:0000256" key="1">
    <source>
        <dbReference type="ARBA" id="ARBA00005179"/>
    </source>
</evidence>
<comment type="pathway">
    <text evidence="1">Secondary metabolite biosynthesis.</text>
</comment>
<keyword evidence="3" id="KW-0949">S-adenosyl-L-methionine</keyword>
<protein>
    <recommendedName>
        <fullName evidence="7">Methyltransferase domain-containing protein</fullName>
    </recommendedName>
</protein>
<dbReference type="OrthoDB" id="2094832at2759"/>
<evidence type="ECO:0008006" key="7">
    <source>
        <dbReference type="Google" id="ProtNLM"/>
    </source>
</evidence>
<dbReference type="SUPFAM" id="SSF53335">
    <property type="entry name" value="S-adenosyl-L-methionine-dependent methyltransferases"/>
    <property type="match status" value="1"/>
</dbReference>
<dbReference type="Proteomes" id="UP000006352">
    <property type="component" value="Unassembled WGS sequence"/>
</dbReference>
<keyword evidence="6" id="KW-1185">Reference proteome</keyword>
<sequence length="305" mass="33528">MEGIQNIAVKREKDSKLLGESKLDESLYLLKEDEAAFFKSQTGIQDDEALKQHIISVQTEAYKIYPYPCIRVFAFTSLTISRLPGYSQLLKLGKEREGAIFLDIGCCFGNDIHKAVADGFPAHNAIGSDLQAEFWDLGHKLFNSTPTSFPAHFIPGDALDTKFVSADPPLTTPPSEPAPELGSLTTLTPLRGHVSAIHASSFFHLFDEAQQAYLARVMAGLLSPLPGSIIFGTHSGCLKKGRQGDQGKPDVPWADIFGHSVESWIELWDGEVFPKGTVQVDAKLVDITAENGIRLQFLQWSVTRL</sequence>
<dbReference type="InterPro" id="IPR029063">
    <property type="entry name" value="SAM-dependent_MTases_sf"/>
</dbReference>